<name>A0ABW0HMP6_9HYPH</name>
<dbReference type="InterPro" id="IPR007345">
    <property type="entry name" value="Polysacch_pyruvyl_Trfase"/>
</dbReference>
<dbReference type="Pfam" id="PF04230">
    <property type="entry name" value="PS_pyruv_trans"/>
    <property type="match status" value="1"/>
</dbReference>
<dbReference type="EMBL" id="JBHSLV010000072">
    <property type="protein sequence ID" value="MFC5396334.1"/>
    <property type="molecule type" value="Genomic_DNA"/>
</dbReference>
<organism evidence="3 4">
    <name type="scientific">Bosea vestrisii</name>
    <dbReference type="NCBI Taxonomy" id="151416"/>
    <lineage>
        <taxon>Bacteria</taxon>
        <taxon>Pseudomonadati</taxon>
        <taxon>Pseudomonadota</taxon>
        <taxon>Alphaproteobacteria</taxon>
        <taxon>Hyphomicrobiales</taxon>
        <taxon>Boseaceae</taxon>
        <taxon>Bosea</taxon>
    </lineage>
</organism>
<comment type="caution">
    <text evidence="3">The sequence shown here is derived from an EMBL/GenBank/DDBJ whole genome shotgun (WGS) entry which is preliminary data.</text>
</comment>
<reference evidence="4" key="1">
    <citation type="journal article" date="2019" name="Int. J. Syst. Evol. Microbiol.">
        <title>The Global Catalogue of Microorganisms (GCM) 10K type strain sequencing project: providing services to taxonomists for standard genome sequencing and annotation.</title>
        <authorList>
            <consortium name="The Broad Institute Genomics Platform"/>
            <consortium name="The Broad Institute Genome Sequencing Center for Infectious Disease"/>
            <person name="Wu L."/>
            <person name="Ma J."/>
        </authorList>
    </citation>
    <scope>NUCLEOTIDE SEQUENCE [LARGE SCALE GENOMIC DNA]</scope>
    <source>
        <strain evidence="4">CGMCC 1.16326</strain>
    </source>
</reference>
<evidence type="ECO:0000313" key="4">
    <source>
        <dbReference type="Proteomes" id="UP001596104"/>
    </source>
</evidence>
<evidence type="ECO:0000313" key="3">
    <source>
        <dbReference type="EMBL" id="MFC5396334.1"/>
    </source>
</evidence>
<keyword evidence="3" id="KW-0808">Transferase</keyword>
<evidence type="ECO:0000256" key="1">
    <source>
        <dbReference type="SAM" id="MobiDB-lite"/>
    </source>
</evidence>
<gene>
    <name evidence="3" type="ORF">ACFPPC_27195</name>
</gene>
<sequence>MARILVISPSGEVYDHDNVRWYRHADLQSHINHYHNIGDAFVFDSSLKLLNFETLEELPITSVDPAQIDRFNAEFDYVFLRGSNYVHAGMNWSRTAEVLRRLKLPVLAFGIGAQAPVSGKLELSEDSKTVLKLISDSTASVGVRGTYSAEVMNELGIKNARIIGCPTAFRNNRPDLAISLPALDSVSQVGVTLRREVSKHYAKDIKRYLTFHRDLVKAMADRFEVTLMSQGEVEEKKLALGTPEQKQEGMAALRENGWAMAWYLDEQMEALYRDRMFYSDVVAGYEQLVRKLDLVLGYRLHGNLMALANGTPSIYFTYDSRTVEFAETFQIPSVDVFGDKPFRLEEYWNQALFDRFNAAYARTYGAMSAFLSENKVDHKMAKPAAATAPSAPPAPEPERKVA</sequence>
<proteinExistence type="predicted"/>
<feature type="domain" description="Polysaccharide pyruvyl transferase" evidence="2">
    <location>
        <begin position="36"/>
        <end position="320"/>
    </location>
</feature>
<evidence type="ECO:0000259" key="2">
    <source>
        <dbReference type="Pfam" id="PF04230"/>
    </source>
</evidence>
<feature type="region of interest" description="Disordered" evidence="1">
    <location>
        <begin position="381"/>
        <end position="402"/>
    </location>
</feature>
<protein>
    <submittedName>
        <fullName evidence="3">Polysaccharide pyruvyl transferase family protein</fullName>
    </submittedName>
</protein>
<dbReference type="Proteomes" id="UP001596104">
    <property type="component" value="Unassembled WGS sequence"/>
</dbReference>
<accession>A0ABW0HMP6</accession>
<keyword evidence="4" id="KW-1185">Reference proteome</keyword>
<dbReference type="GO" id="GO:0016740">
    <property type="term" value="F:transferase activity"/>
    <property type="evidence" value="ECO:0007669"/>
    <property type="project" value="UniProtKB-KW"/>
</dbReference>
<dbReference type="RefSeq" id="WP_377012769.1">
    <property type="nucleotide sequence ID" value="NZ_JBHSLV010000072.1"/>
</dbReference>